<dbReference type="STRING" id="1212491.LFA_1256"/>
<dbReference type="Proteomes" id="UP000032430">
    <property type="component" value="Chromosome I"/>
</dbReference>
<evidence type="ECO:0000256" key="8">
    <source>
        <dbReference type="ARBA" id="ARBA00022825"/>
    </source>
</evidence>
<comment type="subcellular location">
    <subcellularLocation>
        <location evidence="1">Periplasm</location>
    </subcellularLocation>
</comment>
<evidence type="ECO:0000256" key="3">
    <source>
        <dbReference type="ARBA" id="ARBA00022670"/>
    </source>
</evidence>
<dbReference type="FunFam" id="2.40.10.120:FF:000001">
    <property type="entry name" value="Periplasmic serine endoprotease DegP-like"/>
    <property type="match status" value="1"/>
</dbReference>
<dbReference type="Gene3D" id="2.30.42.10">
    <property type="match status" value="2"/>
</dbReference>
<evidence type="ECO:0000256" key="1">
    <source>
        <dbReference type="ARBA" id="ARBA00004418"/>
    </source>
</evidence>
<comment type="similarity">
    <text evidence="2">Belongs to the peptidase S1C family.</text>
</comment>
<dbReference type="RefSeq" id="WP_045095308.1">
    <property type="nucleotide sequence ID" value="NZ_LN614827.1"/>
</dbReference>
<evidence type="ECO:0000256" key="12">
    <source>
        <dbReference type="SAM" id="SignalP"/>
    </source>
</evidence>
<dbReference type="Pfam" id="PF17820">
    <property type="entry name" value="PDZ_6"/>
    <property type="match status" value="1"/>
</dbReference>
<reference evidence="15" key="1">
    <citation type="submission" date="2014-09" db="EMBL/GenBank/DDBJ databases">
        <authorList>
            <person name="Gomez-Valero L."/>
        </authorList>
    </citation>
    <scope>NUCLEOTIDE SEQUENCE [LARGE SCALE GENOMIC DNA]</scope>
    <source>
        <strain evidence="15">ATCC700992</strain>
    </source>
</reference>
<dbReference type="SUPFAM" id="SSF50494">
    <property type="entry name" value="Trypsin-like serine proteases"/>
    <property type="match status" value="1"/>
</dbReference>
<dbReference type="SMART" id="SM00228">
    <property type="entry name" value="PDZ"/>
    <property type="match status" value="2"/>
</dbReference>
<dbReference type="HOGENOM" id="CLU_020120_1_1_6"/>
<feature type="chain" id="PRO_5039011638" evidence="12">
    <location>
        <begin position="23"/>
        <end position="461"/>
    </location>
</feature>
<dbReference type="EMBL" id="LN614827">
    <property type="protein sequence ID" value="CEG56683.1"/>
    <property type="molecule type" value="Genomic_DNA"/>
</dbReference>
<name>A0A098G2K2_9GAMM</name>
<feature type="active site" description="Charge relay system" evidence="9">
    <location>
        <position position="215"/>
    </location>
</feature>
<feature type="signal peptide" evidence="12">
    <location>
        <begin position="1"/>
        <end position="22"/>
    </location>
</feature>
<dbReference type="OrthoDB" id="9758917at2"/>
<evidence type="ECO:0000256" key="11">
    <source>
        <dbReference type="SAM" id="MobiDB-lite"/>
    </source>
</evidence>
<feature type="binding site" evidence="10">
    <location>
        <position position="106"/>
    </location>
    <ligand>
        <name>substrate</name>
    </ligand>
</feature>
<feature type="active site" description="Charge relay system" evidence="9">
    <location>
        <position position="136"/>
    </location>
</feature>
<dbReference type="KEGG" id="lfa:LFA_1256"/>
<dbReference type="AlphaFoldDB" id="A0A098G2K2"/>
<keyword evidence="15" id="KW-1185">Reference proteome</keyword>
<feature type="domain" description="PDZ" evidence="13">
    <location>
        <begin position="259"/>
        <end position="351"/>
    </location>
</feature>
<keyword evidence="8" id="KW-0720">Serine protease</keyword>
<keyword evidence="3 14" id="KW-0645">Protease</keyword>
<dbReference type="FunFam" id="2.40.10.10:FF:000001">
    <property type="entry name" value="Periplasmic serine protease DegS"/>
    <property type="match status" value="1"/>
</dbReference>
<dbReference type="GO" id="GO:0006508">
    <property type="term" value="P:proteolysis"/>
    <property type="evidence" value="ECO:0007669"/>
    <property type="project" value="UniProtKB-KW"/>
</dbReference>
<evidence type="ECO:0000256" key="2">
    <source>
        <dbReference type="ARBA" id="ARBA00010541"/>
    </source>
</evidence>
<evidence type="ECO:0000256" key="7">
    <source>
        <dbReference type="ARBA" id="ARBA00022801"/>
    </source>
</evidence>
<dbReference type="PROSITE" id="PS50106">
    <property type="entry name" value="PDZ"/>
    <property type="match status" value="2"/>
</dbReference>
<feature type="domain" description="PDZ" evidence="13">
    <location>
        <begin position="367"/>
        <end position="461"/>
    </location>
</feature>
<sequence>MITRIKLLITILLLSIVPFAYSAEPPNMPSMAPVLKNIMPAIVNVAVQGYLPNDVTPPGSAGNDEENQPNNRPPQSRMPEKGRKFESIGSGVIIDPNNGVIITNDHVIRNASLITVTLQDGRRLKARLIGGDSETDLAVLKIDAKNLKSLVIGDSDKLEVGDFVVAIGNPFGLNSFGNSQSATFGIVSALKRSDLNIEGVENFIQTDAAINPGNSGGALVNAKGELIGINTAILSPYGGNVGIGFAIPINMVKDVAQQIIKFGSIHRGLMGIFVQHLTPELAQAMGYPEDFQGALVSQVNPNSPAELAGLKAGDIITQINDTKITQATQVKTTISLLRVGSTVKIIVERDNKPLTLSAVVTDIKSHEQKLQSNNPFLYGLALRAFEQESPPHGNVIGVQVVGASENSAGWRAGIRPGDIIISANKKPVTDVKSLQTIAQEKKKELLVQVLRGPGSMYLLVI</sequence>
<evidence type="ECO:0000313" key="14">
    <source>
        <dbReference type="EMBL" id="CEG56683.1"/>
    </source>
</evidence>
<dbReference type="GO" id="GO:0042597">
    <property type="term" value="C:periplasmic space"/>
    <property type="evidence" value="ECO:0007669"/>
    <property type="project" value="UniProtKB-SubCell"/>
</dbReference>
<gene>
    <name evidence="14" type="primary">degQ</name>
    <name evidence="14" type="ORF">LFA_1256</name>
</gene>
<organism evidence="14 15">
    <name type="scientific">Legionella fallonii LLAP-10</name>
    <dbReference type="NCBI Taxonomy" id="1212491"/>
    <lineage>
        <taxon>Bacteria</taxon>
        <taxon>Pseudomonadati</taxon>
        <taxon>Pseudomonadota</taxon>
        <taxon>Gammaproteobacteria</taxon>
        <taxon>Legionellales</taxon>
        <taxon>Legionellaceae</taxon>
        <taxon>Legionella</taxon>
    </lineage>
</organism>
<keyword evidence="4 12" id="KW-0732">Signal</keyword>
<evidence type="ECO:0000259" key="13">
    <source>
        <dbReference type="PROSITE" id="PS50106"/>
    </source>
</evidence>
<dbReference type="InterPro" id="IPR011782">
    <property type="entry name" value="Pept_S1C_Do"/>
</dbReference>
<dbReference type="PANTHER" id="PTHR22939">
    <property type="entry name" value="SERINE PROTEASE FAMILY S1C HTRA-RELATED"/>
    <property type="match status" value="1"/>
</dbReference>
<dbReference type="InterPro" id="IPR001940">
    <property type="entry name" value="Peptidase_S1C"/>
</dbReference>
<evidence type="ECO:0000256" key="6">
    <source>
        <dbReference type="ARBA" id="ARBA00022764"/>
    </source>
</evidence>
<dbReference type="InterPro" id="IPR041489">
    <property type="entry name" value="PDZ_6"/>
</dbReference>
<accession>A0A098G2K2</accession>
<evidence type="ECO:0000256" key="9">
    <source>
        <dbReference type="PIRSR" id="PIRSR611782-1"/>
    </source>
</evidence>
<feature type="region of interest" description="Disordered" evidence="11">
    <location>
        <begin position="54"/>
        <end position="82"/>
    </location>
</feature>
<proteinExistence type="inferred from homology"/>
<keyword evidence="6" id="KW-0574">Periplasm</keyword>
<dbReference type="InterPro" id="IPR001478">
    <property type="entry name" value="PDZ"/>
</dbReference>
<dbReference type="Pfam" id="PF13365">
    <property type="entry name" value="Trypsin_2"/>
    <property type="match status" value="1"/>
</dbReference>
<dbReference type="SUPFAM" id="SSF50156">
    <property type="entry name" value="PDZ domain-like"/>
    <property type="match status" value="2"/>
</dbReference>
<feature type="active site" description="Charge relay system" evidence="9">
    <location>
        <position position="106"/>
    </location>
</feature>
<evidence type="ECO:0000256" key="10">
    <source>
        <dbReference type="PIRSR" id="PIRSR611782-2"/>
    </source>
</evidence>
<keyword evidence="7 14" id="KW-0378">Hydrolase</keyword>
<dbReference type="NCBIfam" id="TIGR02037">
    <property type="entry name" value="degP_htrA_DO"/>
    <property type="match status" value="1"/>
</dbReference>
<evidence type="ECO:0000256" key="5">
    <source>
        <dbReference type="ARBA" id="ARBA00022737"/>
    </source>
</evidence>
<protein>
    <submittedName>
        <fullName evidence="14">Serine endoprotease, periplasmic</fullName>
        <ecNumber evidence="14">3.4.21.-</ecNumber>
    </submittedName>
</protein>
<dbReference type="CDD" id="cd10839">
    <property type="entry name" value="cpPDZ1_DegP-like"/>
    <property type="match status" value="1"/>
</dbReference>
<evidence type="ECO:0000313" key="15">
    <source>
        <dbReference type="Proteomes" id="UP000032430"/>
    </source>
</evidence>
<feature type="binding site" evidence="10">
    <location>
        <begin position="213"/>
        <end position="215"/>
    </location>
    <ligand>
        <name>substrate</name>
    </ligand>
</feature>
<feature type="binding site" evidence="10">
    <location>
        <position position="136"/>
    </location>
    <ligand>
        <name>substrate</name>
    </ligand>
</feature>
<keyword evidence="5" id="KW-0677">Repeat</keyword>
<dbReference type="Gene3D" id="2.40.10.120">
    <property type="match status" value="1"/>
</dbReference>
<dbReference type="EC" id="3.4.21.-" evidence="14"/>
<evidence type="ECO:0000256" key="4">
    <source>
        <dbReference type="ARBA" id="ARBA00022729"/>
    </source>
</evidence>
<dbReference type="InterPro" id="IPR036034">
    <property type="entry name" value="PDZ_sf"/>
</dbReference>
<dbReference type="Pfam" id="PF13180">
    <property type="entry name" value="PDZ_2"/>
    <property type="match status" value="1"/>
</dbReference>
<dbReference type="PANTHER" id="PTHR22939:SF129">
    <property type="entry name" value="SERINE PROTEASE HTRA2, MITOCHONDRIAL"/>
    <property type="match status" value="1"/>
</dbReference>
<dbReference type="FunFam" id="2.30.42.10:FF:000037">
    <property type="entry name" value="Periplasmic serine endoprotease DegP-like"/>
    <property type="match status" value="1"/>
</dbReference>
<dbReference type="GO" id="GO:0004252">
    <property type="term" value="F:serine-type endopeptidase activity"/>
    <property type="evidence" value="ECO:0007669"/>
    <property type="project" value="InterPro"/>
</dbReference>
<dbReference type="PRINTS" id="PR00834">
    <property type="entry name" value="PROTEASES2C"/>
</dbReference>
<dbReference type="InterPro" id="IPR009003">
    <property type="entry name" value="Peptidase_S1_PA"/>
</dbReference>